<feature type="domain" description="ASPIC/UnbV" evidence="1">
    <location>
        <begin position="577"/>
        <end position="630"/>
    </location>
</feature>
<protein>
    <recommendedName>
        <fullName evidence="1">ASPIC/UnbV domain-containing protein</fullName>
    </recommendedName>
</protein>
<dbReference type="InterPro" id="IPR027039">
    <property type="entry name" value="Crtac1"/>
</dbReference>
<dbReference type="EMBL" id="JACHIR010000001">
    <property type="protein sequence ID" value="MBB5896260.1"/>
    <property type="molecule type" value="Genomic_DNA"/>
</dbReference>
<sequence length="659" mass="70501">MGTPRDRARKLVPGAVPILVLLVLFLVGQSAVAAPDGSRLADRYRFRELPIAMPPGYDNQPMKTIRPVNPAYEHLVSWISSVGASIAMNDLVGHGRADALCIVDTRTNSVIVTYTPTAPQQDRFTPFTLNAAPLPYDDTMAPTGCTPGDFNGDGRMDLLVTYWGRTPILFLARSTATTPSPAAYEPTELVPQVSTDGGYHGPRWNTDADYVADLDGDGHPDIVIGNYFPDSDVLDPHGLNNVQMNLSLSSATNGGGDRVLRFLSGAGGEHPTASYVEDRDAIPYDASTGWTLAISGADLTGSGVPDMYLANDFGHGHLLHNVSSPGRIRFTEAKGQRSPTTPKSFVLGNGSFKGMGVDFGDVNRTGRFDFAVSNITTAWGLQESNFLFMNQAEDNAAMAGSLADGVAPFTQEAQQYGVAWTGWCWDVKFGDFRNDGTLAMVQADGFVKGDTDRWNWLQEMAMTNDDLLSNPAMWPNVRPGDDIAGDQALAFYAREGSGRYVNISKELGLAVPTPTRGIATADTTGTGALDLAIARQWGPPAFYANSSPDRGDYLDLNLFRPAAPGRSGGMAGVGTPAYDATVTVTTPSGSQVSQLDGGGGHGGFRSFGVHFGLGDEMGPVSVQVRWLDLQGHRHEQTTTLKPGEHTLMLTDGIQEVTNR</sequence>
<gene>
    <name evidence="2" type="ORF">BJ998_007456</name>
</gene>
<evidence type="ECO:0000313" key="2">
    <source>
        <dbReference type="EMBL" id="MBB5896260.1"/>
    </source>
</evidence>
<name>A0A7W9KPJ0_9PSEU</name>
<evidence type="ECO:0000259" key="1">
    <source>
        <dbReference type="Pfam" id="PF07593"/>
    </source>
</evidence>
<dbReference type="SUPFAM" id="SSF69318">
    <property type="entry name" value="Integrin alpha N-terminal domain"/>
    <property type="match status" value="1"/>
</dbReference>
<dbReference type="Gene3D" id="2.130.10.130">
    <property type="entry name" value="Integrin alpha, N-terminal"/>
    <property type="match status" value="1"/>
</dbReference>
<dbReference type="PANTHER" id="PTHR16026">
    <property type="entry name" value="CARTILAGE ACIDIC PROTEIN 1"/>
    <property type="match status" value="1"/>
</dbReference>
<organism evidence="2 3">
    <name type="scientific">Kutzneria kofuensis</name>
    <dbReference type="NCBI Taxonomy" id="103725"/>
    <lineage>
        <taxon>Bacteria</taxon>
        <taxon>Bacillati</taxon>
        <taxon>Actinomycetota</taxon>
        <taxon>Actinomycetes</taxon>
        <taxon>Pseudonocardiales</taxon>
        <taxon>Pseudonocardiaceae</taxon>
        <taxon>Kutzneria</taxon>
    </lineage>
</organism>
<dbReference type="PANTHER" id="PTHR16026:SF0">
    <property type="entry name" value="CARTILAGE ACIDIC PROTEIN 1"/>
    <property type="match status" value="1"/>
</dbReference>
<dbReference type="AlphaFoldDB" id="A0A7W9KPJ0"/>
<accession>A0A7W9KPJ0</accession>
<evidence type="ECO:0000313" key="3">
    <source>
        <dbReference type="Proteomes" id="UP000585638"/>
    </source>
</evidence>
<comment type="caution">
    <text evidence="2">The sequence shown here is derived from an EMBL/GenBank/DDBJ whole genome shotgun (WGS) entry which is preliminary data.</text>
</comment>
<keyword evidence="3" id="KW-1185">Reference proteome</keyword>
<reference evidence="2 3" key="1">
    <citation type="submission" date="2020-08" db="EMBL/GenBank/DDBJ databases">
        <title>Sequencing the genomes of 1000 actinobacteria strains.</title>
        <authorList>
            <person name="Klenk H.-P."/>
        </authorList>
    </citation>
    <scope>NUCLEOTIDE SEQUENCE [LARGE SCALE GENOMIC DNA]</scope>
    <source>
        <strain evidence="2 3">DSM 43851</strain>
    </source>
</reference>
<dbReference type="RefSeq" id="WP_184867944.1">
    <property type="nucleotide sequence ID" value="NZ_BAAAWY010000101.1"/>
</dbReference>
<dbReference type="Pfam" id="PF07593">
    <property type="entry name" value="UnbV_ASPIC"/>
    <property type="match status" value="1"/>
</dbReference>
<dbReference type="Proteomes" id="UP000585638">
    <property type="component" value="Unassembled WGS sequence"/>
</dbReference>
<dbReference type="InterPro" id="IPR028994">
    <property type="entry name" value="Integrin_alpha_N"/>
</dbReference>
<proteinExistence type="predicted"/>
<dbReference type="InterPro" id="IPR011519">
    <property type="entry name" value="UnbV_ASPIC"/>
</dbReference>